<reference evidence="1" key="2">
    <citation type="submission" date="2025-08" db="UniProtKB">
        <authorList>
            <consortium name="Ensembl"/>
        </authorList>
    </citation>
    <scope>IDENTIFICATION</scope>
</reference>
<accession>A0A8C5GAZ7</accession>
<reference evidence="1" key="3">
    <citation type="submission" date="2025-09" db="UniProtKB">
        <authorList>
            <consortium name="Ensembl"/>
        </authorList>
    </citation>
    <scope>IDENTIFICATION</scope>
</reference>
<organism evidence="1 2">
    <name type="scientific">Gouania willdenowi</name>
    <name type="common">Blunt-snouted clingfish</name>
    <name type="synonym">Lepadogaster willdenowi</name>
    <dbReference type="NCBI Taxonomy" id="441366"/>
    <lineage>
        <taxon>Eukaryota</taxon>
        <taxon>Metazoa</taxon>
        <taxon>Chordata</taxon>
        <taxon>Craniata</taxon>
        <taxon>Vertebrata</taxon>
        <taxon>Euteleostomi</taxon>
        <taxon>Actinopterygii</taxon>
        <taxon>Neopterygii</taxon>
        <taxon>Teleostei</taxon>
        <taxon>Neoteleostei</taxon>
        <taxon>Acanthomorphata</taxon>
        <taxon>Ovalentaria</taxon>
        <taxon>Blenniimorphae</taxon>
        <taxon>Blenniiformes</taxon>
        <taxon>Gobiesocoidei</taxon>
        <taxon>Gobiesocidae</taxon>
        <taxon>Gobiesocinae</taxon>
        <taxon>Gouania</taxon>
    </lineage>
</organism>
<dbReference type="PANTHER" id="PTHR37162">
    <property type="entry name" value="HAT FAMILY DIMERISATION DOMAINCONTAINING PROTEIN-RELATED"/>
    <property type="match status" value="1"/>
</dbReference>
<evidence type="ECO:0000313" key="2">
    <source>
        <dbReference type="Proteomes" id="UP000694680"/>
    </source>
</evidence>
<name>A0A8C5GAZ7_GOUWI</name>
<proteinExistence type="predicted"/>
<dbReference type="Proteomes" id="UP000694680">
    <property type="component" value="Chromosome 19"/>
</dbReference>
<evidence type="ECO:0000313" key="1">
    <source>
        <dbReference type="Ensembl" id="ENSGWIP00000027296.1"/>
    </source>
</evidence>
<dbReference type="AlphaFoldDB" id="A0A8C5GAZ7"/>
<keyword evidence="2" id="KW-1185">Reference proteome</keyword>
<reference evidence="1" key="1">
    <citation type="submission" date="2020-06" db="EMBL/GenBank/DDBJ databases">
        <authorList>
            <consortium name="Wellcome Sanger Institute Data Sharing"/>
        </authorList>
    </citation>
    <scope>NUCLEOTIDE SEQUENCE [LARGE SCALE GENOMIC DNA]</scope>
</reference>
<dbReference type="Ensembl" id="ENSGWIT00000029799.1">
    <property type="protein sequence ID" value="ENSGWIP00000027296.1"/>
    <property type="gene ID" value="ENSGWIG00000014290.1"/>
</dbReference>
<sequence length="409" mass="47091">MPKRKTTFNPEWTKEYGFISKSRKDDCHAYCTLCRCDVDVSSKGKGASTDKHKSNNQSAGTSSLFSFFREVTSPQDDKISAAELCKVYHTVKHHQSYRSVDCGIKVDREIYNNSTIAKGVTCGKTKAKALCENVLAPYSIHAHVDYIKENELHYSLATDASNKGTTKCFPIRYSIFTVTATRHRKYAAGNMDLDIENVVLKVYSHFSISASRTAQQREFCEFVEVDECNLLRHVITRWLSLLPSIDQMLKCWKPLTSYFQSLGVEECPKILWKCFAEDRTEVSEMYLIFLSHILKVFSDCIEALEAKSFGKTSVFKVMTELKGKLERLKDHFFGFAVNSRLKQLTPDLANKCEADFIQFYERAKKYVSERCLILFPLLRLKAYRMDVVISQLLFIYPRASQHTYYCSRL</sequence>
<dbReference type="PANTHER" id="PTHR37162:SF10">
    <property type="entry name" value="DUF4371 DOMAIN-CONTAINING PROTEIN"/>
    <property type="match status" value="1"/>
</dbReference>
<protein>
    <submittedName>
        <fullName evidence="1">Uncharacterized protein</fullName>
    </submittedName>
</protein>